<reference evidence="1 2" key="1">
    <citation type="journal article" date="2024" name="BMC Genomics">
        <title>Genome assembly of redclaw crayfish (Cherax quadricarinatus) provides insights into its immune adaptation and hypoxia tolerance.</title>
        <authorList>
            <person name="Liu Z."/>
            <person name="Zheng J."/>
            <person name="Li H."/>
            <person name="Fang K."/>
            <person name="Wang S."/>
            <person name="He J."/>
            <person name="Zhou D."/>
            <person name="Weng S."/>
            <person name="Chi M."/>
            <person name="Gu Z."/>
            <person name="He J."/>
            <person name="Li F."/>
            <person name="Wang M."/>
        </authorList>
    </citation>
    <scope>NUCLEOTIDE SEQUENCE [LARGE SCALE GENOMIC DNA]</scope>
    <source>
        <strain evidence="1">ZL_2023a</strain>
    </source>
</reference>
<evidence type="ECO:0000313" key="2">
    <source>
        <dbReference type="Proteomes" id="UP001445076"/>
    </source>
</evidence>
<dbReference type="Proteomes" id="UP001445076">
    <property type="component" value="Unassembled WGS sequence"/>
</dbReference>
<keyword evidence="2" id="KW-1185">Reference proteome</keyword>
<organism evidence="1 2">
    <name type="scientific">Cherax quadricarinatus</name>
    <name type="common">Australian red claw crayfish</name>
    <dbReference type="NCBI Taxonomy" id="27406"/>
    <lineage>
        <taxon>Eukaryota</taxon>
        <taxon>Metazoa</taxon>
        <taxon>Ecdysozoa</taxon>
        <taxon>Arthropoda</taxon>
        <taxon>Crustacea</taxon>
        <taxon>Multicrustacea</taxon>
        <taxon>Malacostraca</taxon>
        <taxon>Eumalacostraca</taxon>
        <taxon>Eucarida</taxon>
        <taxon>Decapoda</taxon>
        <taxon>Pleocyemata</taxon>
        <taxon>Astacidea</taxon>
        <taxon>Parastacoidea</taxon>
        <taxon>Parastacidae</taxon>
        <taxon>Cherax</taxon>
    </lineage>
</organism>
<dbReference type="EMBL" id="JARKIK010000025">
    <property type="protein sequence ID" value="KAK8743425.1"/>
    <property type="molecule type" value="Genomic_DNA"/>
</dbReference>
<sequence>MGYKVIPDYQICGTKGIEIIPQPGTAKMSETVWRYTRESTDNISVLSQQGSSADHMETNKVDKYRKLDHPYPFIPMGSKTCGPWREEKTLKVFRELNSRLILTT</sequence>
<protein>
    <submittedName>
        <fullName evidence="1">Uncharacterized protein</fullName>
    </submittedName>
</protein>
<dbReference type="AlphaFoldDB" id="A0AAW0XUU6"/>
<gene>
    <name evidence="1" type="ORF">OTU49_001473</name>
</gene>
<comment type="caution">
    <text evidence="1">The sequence shown here is derived from an EMBL/GenBank/DDBJ whole genome shotgun (WGS) entry which is preliminary data.</text>
</comment>
<name>A0AAW0XUU6_CHEQU</name>
<accession>A0AAW0XUU6</accession>
<proteinExistence type="predicted"/>
<evidence type="ECO:0000313" key="1">
    <source>
        <dbReference type="EMBL" id="KAK8743425.1"/>
    </source>
</evidence>